<evidence type="ECO:0008006" key="7">
    <source>
        <dbReference type="Google" id="ProtNLM"/>
    </source>
</evidence>
<dbReference type="GO" id="GO:0006396">
    <property type="term" value="P:RNA processing"/>
    <property type="evidence" value="ECO:0007669"/>
    <property type="project" value="InterPro"/>
</dbReference>
<dbReference type="PANTHER" id="PTHR10910:SF145">
    <property type="entry name" value="DOUBLE-STRANDED RNA-SPECIFIC ADENOSINE DEAMINASE-LIKE"/>
    <property type="match status" value="1"/>
</dbReference>
<dbReference type="Pfam" id="PF02137">
    <property type="entry name" value="A_deamin"/>
    <property type="match status" value="1"/>
</dbReference>
<dbReference type="RefSeq" id="XP_038053816.1">
    <property type="nucleotide sequence ID" value="XM_038197888.1"/>
</dbReference>
<evidence type="ECO:0000259" key="4">
    <source>
        <dbReference type="PROSITE" id="PS50141"/>
    </source>
</evidence>
<dbReference type="SUPFAM" id="SSF54768">
    <property type="entry name" value="dsRNA-binding domain-like"/>
    <property type="match status" value="1"/>
</dbReference>
<feature type="compositionally biased region" description="Polar residues" evidence="2">
    <location>
        <begin position="370"/>
        <end position="380"/>
    </location>
</feature>
<dbReference type="InterPro" id="IPR014720">
    <property type="entry name" value="dsRBD_dom"/>
</dbReference>
<dbReference type="GO" id="GO:0006382">
    <property type="term" value="P:adenosine to inosine editing"/>
    <property type="evidence" value="ECO:0007669"/>
    <property type="project" value="TreeGrafter"/>
</dbReference>
<evidence type="ECO:0000256" key="1">
    <source>
        <dbReference type="PROSITE-ProRule" id="PRU00266"/>
    </source>
</evidence>
<feature type="domain" description="DRBM" evidence="3">
    <location>
        <begin position="113"/>
        <end position="183"/>
    </location>
</feature>
<dbReference type="PANTHER" id="PTHR10910">
    <property type="entry name" value="EUKARYOTE SPECIFIC DSRNA BINDING PROTEIN"/>
    <property type="match status" value="1"/>
</dbReference>
<organism evidence="5 6">
    <name type="scientific">Patiria miniata</name>
    <name type="common">Bat star</name>
    <name type="synonym">Asterina miniata</name>
    <dbReference type="NCBI Taxonomy" id="46514"/>
    <lineage>
        <taxon>Eukaryota</taxon>
        <taxon>Metazoa</taxon>
        <taxon>Echinodermata</taxon>
        <taxon>Eleutherozoa</taxon>
        <taxon>Asterozoa</taxon>
        <taxon>Asteroidea</taxon>
        <taxon>Valvatacea</taxon>
        <taxon>Valvatida</taxon>
        <taxon>Asterinidae</taxon>
        <taxon>Patiria</taxon>
    </lineage>
</organism>
<feature type="compositionally biased region" description="Polar residues" evidence="2">
    <location>
        <begin position="327"/>
        <end position="345"/>
    </location>
</feature>
<dbReference type="GeneID" id="119726260"/>
<dbReference type="OMA" id="MAFNEFC"/>
<dbReference type="InterPro" id="IPR002466">
    <property type="entry name" value="A_deamin"/>
</dbReference>
<dbReference type="PROSITE" id="PS50137">
    <property type="entry name" value="DS_RBD"/>
    <property type="match status" value="1"/>
</dbReference>
<feature type="compositionally biased region" description="Low complexity" evidence="2">
    <location>
        <begin position="485"/>
        <end position="502"/>
    </location>
</feature>
<feature type="region of interest" description="Disordered" evidence="2">
    <location>
        <begin position="269"/>
        <end position="580"/>
    </location>
</feature>
<evidence type="ECO:0000259" key="3">
    <source>
        <dbReference type="PROSITE" id="PS50137"/>
    </source>
</evidence>
<evidence type="ECO:0000313" key="6">
    <source>
        <dbReference type="Proteomes" id="UP000887568"/>
    </source>
</evidence>
<sequence>MQRNDFYQLSGQQQQGYAPGMPGAVGVDTLDSQEKKIQEQQRMIQQQMAPAVTKAPPIQPHQKLNVISSRQADAIRSGNDLGNTGCPNLLIAKSAPKKVDTELIESFMMGDKNPVMALNEFCQKQRLMVKFQEDMATSWGTMCNPKFASVAIVDGVRHKQGVGRTKKEAKTQAAKVALSTLLGLTPDDVQDQDTGTAIYDSFGRKIVLHEEQPVSQTMTARPSTEKGFSAGGHYQVNYNTAPTITSEDAWNVAKPANYAEYQVKMAQQAKEQAQAGKKKEQPAQPTPQQLAQPTPQQPSNLSFGRGVLNPSIINSCLPGQTPGYQPRATSVQQAPGKSPPQTQGGVRSPAQTQQAASPASAVSGYWPQANPISQSASGSEFTGVALSGSSQQDSYDFQADLESDPFPKLSSAKMASAKPSQSASSIQKPVSQYKPFVNESVYDPQAEMRTSPFPQFGVQQKQPTLKVLGQPPAQSISSTRDPKPSSLSTSQSTSLYQTQTSLPRQTVSDPTSATKLKHQPGSYQPTHKPHAPVSYPTYQPQGPQHQPPNQLHTPTQPQPQAPSHQPLPQATNTSPPLTGGLTVADQIAQTARSIPRVGSPFPGCTKIEARRSLAAILLQRNPQAKHEIVGLGTGNGAITGRNITPDGRAILDLDGLTIARRGLQRYLYRELKNFYEGNQQATVFTIQRSSRLLTLKEGVTFHLYLNAAPCGDAARFVRDCPPTITEEDLYLMACGAHYPMQQPDTAQGKLTAVGQDGTPVAVDELPHVGSIDMAKKQNPLRVMSSSDKLLLWNIVGLQGALLSQFMEPVYLETITLGSNYDHGHLARAVCCRVDDDLTELLPLGYSVHHPLIGRVSNKPHVEDDFKTGTSLNWSFADSLYEVVDVKRGKCTESSPFKSGASGASRVCKAAFYSRFKNACGMAQRYDLQQGASYHEAKMMCKDYQNAKKHLAQHLKQKGYGSWLHLPADIGNFAK</sequence>
<dbReference type="GO" id="GO:0003725">
    <property type="term" value="F:double-stranded RNA binding"/>
    <property type="evidence" value="ECO:0007669"/>
    <property type="project" value="TreeGrafter"/>
</dbReference>
<dbReference type="GO" id="GO:0005737">
    <property type="term" value="C:cytoplasm"/>
    <property type="evidence" value="ECO:0007669"/>
    <property type="project" value="TreeGrafter"/>
</dbReference>
<dbReference type="OrthoDB" id="10268011at2759"/>
<proteinExistence type="predicted"/>
<dbReference type="GO" id="GO:0003726">
    <property type="term" value="F:double-stranded RNA adenosine deaminase activity"/>
    <property type="evidence" value="ECO:0007669"/>
    <property type="project" value="TreeGrafter"/>
</dbReference>
<dbReference type="SMART" id="SM00358">
    <property type="entry name" value="DSRM"/>
    <property type="match status" value="1"/>
</dbReference>
<dbReference type="GO" id="GO:0008251">
    <property type="term" value="F:tRNA-specific adenosine deaminase activity"/>
    <property type="evidence" value="ECO:0007669"/>
    <property type="project" value="TreeGrafter"/>
</dbReference>
<dbReference type="SMART" id="SM00552">
    <property type="entry name" value="ADEAMc"/>
    <property type="match status" value="1"/>
</dbReference>
<reference evidence="5" key="1">
    <citation type="submission" date="2022-11" db="UniProtKB">
        <authorList>
            <consortium name="EnsemblMetazoa"/>
        </authorList>
    </citation>
    <scope>IDENTIFICATION</scope>
</reference>
<dbReference type="Gene3D" id="3.30.160.20">
    <property type="match status" value="1"/>
</dbReference>
<dbReference type="AlphaFoldDB" id="A0A913ZRV8"/>
<protein>
    <recommendedName>
        <fullName evidence="7">Adenosine deaminase</fullName>
    </recommendedName>
</protein>
<feature type="compositionally biased region" description="Polar residues" evidence="2">
    <location>
        <begin position="561"/>
        <end position="576"/>
    </location>
</feature>
<dbReference type="CDD" id="cd19905">
    <property type="entry name" value="DSRM_ADAD1"/>
    <property type="match status" value="1"/>
</dbReference>
<keyword evidence="6" id="KW-1185">Reference proteome</keyword>
<feature type="compositionally biased region" description="Polar residues" evidence="2">
    <location>
        <begin position="503"/>
        <end position="514"/>
    </location>
</feature>
<keyword evidence="1" id="KW-0694">RNA-binding</keyword>
<feature type="compositionally biased region" description="Low complexity" evidence="2">
    <location>
        <begin position="536"/>
        <end position="550"/>
    </location>
</feature>
<feature type="compositionally biased region" description="Low complexity" evidence="2">
    <location>
        <begin position="282"/>
        <end position="298"/>
    </location>
</feature>
<feature type="domain" description="A to I editase" evidence="4">
    <location>
        <begin position="630"/>
        <end position="972"/>
    </location>
</feature>
<feature type="compositionally biased region" description="Polar residues" evidence="2">
    <location>
        <begin position="418"/>
        <end position="430"/>
    </location>
</feature>
<accession>A0A913ZRV8</accession>
<dbReference type="PROSITE" id="PS50141">
    <property type="entry name" value="A_DEAMIN_EDITASE"/>
    <property type="match status" value="1"/>
</dbReference>
<dbReference type="GO" id="GO:0005730">
    <property type="term" value="C:nucleolus"/>
    <property type="evidence" value="ECO:0007669"/>
    <property type="project" value="TreeGrafter"/>
</dbReference>
<evidence type="ECO:0000256" key="2">
    <source>
        <dbReference type="SAM" id="MobiDB-lite"/>
    </source>
</evidence>
<dbReference type="Pfam" id="PF00035">
    <property type="entry name" value="dsrm"/>
    <property type="match status" value="1"/>
</dbReference>
<dbReference type="EnsemblMetazoa" id="XM_038197888.1">
    <property type="protein sequence ID" value="XP_038053816.1"/>
    <property type="gene ID" value="LOC119726260"/>
</dbReference>
<evidence type="ECO:0000313" key="5">
    <source>
        <dbReference type="EnsemblMetazoa" id="XP_038053816.1"/>
    </source>
</evidence>
<feature type="compositionally biased region" description="Low complexity" evidence="2">
    <location>
        <begin position="348"/>
        <end position="361"/>
    </location>
</feature>
<dbReference type="Proteomes" id="UP000887568">
    <property type="component" value="Unplaced"/>
</dbReference>
<name>A0A913ZRV8_PATMI</name>
<dbReference type="InterPro" id="IPR044455">
    <property type="entry name" value="ADAD1_DSRM"/>
</dbReference>